<feature type="compositionally biased region" description="Basic and acidic residues" evidence="10">
    <location>
        <begin position="33"/>
        <end position="62"/>
    </location>
</feature>
<feature type="region of interest" description="Disordered" evidence="10">
    <location>
        <begin position="113"/>
        <end position="157"/>
    </location>
</feature>
<evidence type="ECO:0000256" key="6">
    <source>
        <dbReference type="ARBA" id="ARBA00022833"/>
    </source>
</evidence>
<dbReference type="PANTHER" id="PTHR30616:SF2">
    <property type="entry name" value="PURINE NUCLEOSIDE PHOSPHORYLASE LACC1"/>
    <property type="match status" value="1"/>
</dbReference>
<dbReference type="EMBL" id="VBOV01000001">
    <property type="protein sequence ID" value="TMQ62312.1"/>
    <property type="molecule type" value="Genomic_DNA"/>
</dbReference>
<evidence type="ECO:0000256" key="4">
    <source>
        <dbReference type="ARBA" id="ARBA00022723"/>
    </source>
</evidence>
<comment type="catalytic activity">
    <reaction evidence="7">
        <text>adenosine + H2O + H(+) = inosine + NH4(+)</text>
        <dbReference type="Rhea" id="RHEA:24408"/>
        <dbReference type="ChEBI" id="CHEBI:15377"/>
        <dbReference type="ChEBI" id="CHEBI:15378"/>
        <dbReference type="ChEBI" id="CHEBI:16335"/>
        <dbReference type="ChEBI" id="CHEBI:17596"/>
        <dbReference type="ChEBI" id="CHEBI:28938"/>
        <dbReference type="EC" id="3.5.4.4"/>
    </reaction>
    <physiologicalReaction direction="left-to-right" evidence="7">
        <dbReference type="Rhea" id="RHEA:24409"/>
    </physiologicalReaction>
</comment>
<feature type="compositionally biased region" description="Basic and acidic residues" evidence="10">
    <location>
        <begin position="124"/>
        <end position="136"/>
    </location>
</feature>
<sequence>MLQRTANAGGAEVPGGRQEPQEASVEPFLASKEPLHPDVVMTDHDEKTVSLERGVERPRGTDVADDREALLVRGPAHARAPRPLAGTLHGDRGHPALGSVPRGVLREEAVARLRPRGHLGKAGAPRDDQHHGDRRGASGSPCALRSPKKAGTLRSVTREAVREGIGVWRPAPGHLPPNAWFGVPTRRGGVSRGPYASLNLGQAAGDDPGHVLRNRTRMFQALGIPEQGPVRVRQVHGTRIVTPAESPAEALAEADGILVRAGDPWVAVSVADCAPVALVARDGSHAALLHSGWRATRGKIAGAGVRMLAERGIRASEIAASIGPCIHACCYLVGPEVAREFSKELLQPHPGGVALDLPLAIARALEEAGVDASAITVAPECTSCTGSAFYSHRRDRGVTGRHWALVHLARSSEST</sequence>
<comment type="catalytic activity">
    <reaction evidence="1">
        <text>inosine + phosphate = alpha-D-ribose 1-phosphate + hypoxanthine</text>
        <dbReference type="Rhea" id="RHEA:27646"/>
        <dbReference type="ChEBI" id="CHEBI:17368"/>
        <dbReference type="ChEBI" id="CHEBI:17596"/>
        <dbReference type="ChEBI" id="CHEBI:43474"/>
        <dbReference type="ChEBI" id="CHEBI:57720"/>
        <dbReference type="EC" id="2.4.2.1"/>
    </reaction>
    <physiologicalReaction direction="left-to-right" evidence="1">
        <dbReference type="Rhea" id="RHEA:27647"/>
    </physiologicalReaction>
</comment>
<keyword evidence="3" id="KW-0808">Transferase</keyword>
<evidence type="ECO:0000256" key="1">
    <source>
        <dbReference type="ARBA" id="ARBA00000553"/>
    </source>
</evidence>
<comment type="catalytic activity">
    <reaction evidence="8">
        <text>adenosine + phosphate = alpha-D-ribose 1-phosphate + adenine</text>
        <dbReference type="Rhea" id="RHEA:27642"/>
        <dbReference type="ChEBI" id="CHEBI:16335"/>
        <dbReference type="ChEBI" id="CHEBI:16708"/>
        <dbReference type="ChEBI" id="CHEBI:43474"/>
        <dbReference type="ChEBI" id="CHEBI:57720"/>
        <dbReference type="EC" id="2.4.2.1"/>
    </reaction>
    <physiologicalReaction direction="left-to-right" evidence="8">
        <dbReference type="Rhea" id="RHEA:27643"/>
    </physiologicalReaction>
</comment>
<proteinExistence type="inferred from homology"/>
<gene>
    <name evidence="11" type="ORF">E6K75_00080</name>
</gene>
<dbReference type="PANTHER" id="PTHR30616">
    <property type="entry name" value="UNCHARACTERIZED PROTEIN YFIH"/>
    <property type="match status" value="1"/>
</dbReference>
<evidence type="ECO:0000256" key="2">
    <source>
        <dbReference type="ARBA" id="ARBA00007353"/>
    </source>
</evidence>
<dbReference type="InterPro" id="IPR011324">
    <property type="entry name" value="Cytotoxic_necrot_fac-like_cat"/>
</dbReference>
<evidence type="ECO:0000256" key="10">
    <source>
        <dbReference type="SAM" id="MobiDB-lite"/>
    </source>
</evidence>
<accession>A0A538TFA3</accession>
<keyword evidence="6" id="KW-0862">Zinc</keyword>
<feature type="region of interest" description="Disordered" evidence="10">
    <location>
        <begin position="1"/>
        <end position="62"/>
    </location>
</feature>
<organism evidence="11 12">
    <name type="scientific">Eiseniibacteriota bacterium</name>
    <dbReference type="NCBI Taxonomy" id="2212470"/>
    <lineage>
        <taxon>Bacteria</taxon>
        <taxon>Candidatus Eiseniibacteriota</taxon>
    </lineage>
</organism>
<comment type="catalytic activity">
    <reaction evidence="9">
        <text>S-methyl-5'-thioadenosine + phosphate = 5-(methylsulfanyl)-alpha-D-ribose 1-phosphate + adenine</text>
        <dbReference type="Rhea" id="RHEA:11852"/>
        <dbReference type="ChEBI" id="CHEBI:16708"/>
        <dbReference type="ChEBI" id="CHEBI:17509"/>
        <dbReference type="ChEBI" id="CHEBI:43474"/>
        <dbReference type="ChEBI" id="CHEBI:58533"/>
        <dbReference type="EC" id="2.4.2.28"/>
    </reaction>
    <physiologicalReaction direction="left-to-right" evidence="9">
        <dbReference type="Rhea" id="RHEA:11853"/>
    </physiologicalReaction>
</comment>
<dbReference type="CDD" id="cd16833">
    <property type="entry name" value="YfiH"/>
    <property type="match status" value="1"/>
</dbReference>
<dbReference type="InterPro" id="IPR038371">
    <property type="entry name" value="Cu_polyphenol_OxRdtase_sf"/>
</dbReference>
<dbReference type="GO" id="GO:0016787">
    <property type="term" value="F:hydrolase activity"/>
    <property type="evidence" value="ECO:0007669"/>
    <property type="project" value="UniProtKB-KW"/>
</dbReference>
<evidence type="ECO:0000256" key="9">
    <source>
        <dbReference type="ARBA" id="ARBA00049893"/>
    </source>
</evidence>
<dbReference type="Pfam" id="PF02578">
    <property type="entry name" value="Cu-oxidase_4"/>
    <property type="match status" value="1"/>
</dbReference>
<name>A0A538TFA3_UNCEI</name>
<feature type="region of interest" description="Disordered" evidence="10">
    <location>
        <begin position="75"/>
        <end position="99"/>
    </location>
</feature>
<keyword evidence="5" id="KW-0378">Hydrolase</keyword>
<dbReference type="GO" id="GO:0005507">
    <property type="term" value="F:copper ion binding"/>
    <property type="evidence" value="ECO:0007669"/>
    <property type="project" value="TreeGrafter"/>
</dbReference>
<evidence type="ECO:0000313" key="11">
    <source>
        <dbReference type="EMBL" id="TMQ62312.1"/>
    </source>
</evidence>
<dbReference type="GO" id="GO:0017061">
    <property type="term" value="F:S-methyl-5-thioadenosine phosphorylase activity"/>
    <property type="evidence" value="ECO:0007669"/>
    <property type="project" value="UniProtKB-EC"/>
</dbReference>
<keyword evidence="4" id="KW-0479">Metal-binding</keyword>
<evidence type="ECO:0000256" key="5">
    <source>
        <dbReference type="ARBA" id="ARBA00022801"/>
    </source>
</evidence>
<protein>
    <submittedName>
        <fullName evidence="11">Laccase domain-containing protein</fullName>
    </submittedName>
</protein>
<evidence type="ECO:0000256" key="3">
    <source>
        <dbReference type="ARBA" id="ARBA00022679"/>
    </source>
</evidence>
<dbReference type="AlphaFoldDB" id="A0A538TFA3"/>
<evidence type="ECO:0000313" key="12">
    <source>
        <dbReference type="Proteomes" id="UP000320913"/>
    </source>
</evidence>
<comment type="caution">
    <text evidence="11">The sequence shown here is derived from an EMBL/GenBank/DDBJ whole genome shotgun (WGS) entry which is preliminary data.</text>
</comment>
<dbReference type="InterPro" id="IPR003730">
    <property type="entry name" value="Cu_polyphenol_OxRdtase"/>
</dbReference>
<dbReference type="Gene3D" id="3.60.140.10">
    <property type="entry name" value="CNF1/YfiH-like putative cysteine hydrolases"/>
    <property type="match status" value="1"/>
</dbReference>
<reference evidence="11 12" key="1">
    <citation type="journal article" date="2019" name="Nat. Microbiol.">
        <title>Mediterranean grassland soil C-N compound turnover is dependent on rainfall and depth, and is mediated by genomically divergent microorganisms.</title>
        <authorList>
            <person name="Diamond S."/>
            <person name="Andeer P.F."/>
            <person name="Li Z."/>
            <person name="Crits-Christoph A."/>
            <person name="Burstein D."/>
            <person name="Anantharaman K."/>
            <person name="Lane K.R."/>
            <person name="Thomas B.C."/>
            <person name="Pan C."/>
            <person name="Northen T.R."/>
            <person name="Banfield J.F."/>
        </authorList>
    </citation>
    <scope>NUCLEOTIDE SEQUENCE [LARGE SCALE GENOMIC DNA]</scope>
    <source>
        <strain evidence="11">WS_5</strain>
    </source>
</reference>
<evidence type="ECO:0000256" key="8">
    <source>
        <dbReference type="ARBA" id="ARBA00048968"/>
    </source>
</evidence>
<evidence type="ECO:0000256" key="7">
    <source>
        <dbReference type="ARBA" id="ARBA00047989"/>
    </source>
</evidence>
<comment type="similarity">
    <text evidence="2">Belongs to the purine nucleoside phosphorylase YfiH/LACC1 family.</text>
</comment>
<dbReference type="Proteomes" id="UP000320913">
    <property type="component" value="Unassembled WGS sequence"/>
</dbReference>
<dbReference type="SUPFAM" id="SSF64438">
    <property type="entry name" value="CNF1/YfiH-like putative cysteine hydrolases"/>
    <property type="match status" value="1"/>
</dbReference>